<evidence type="ECO:0000313" key="2">
    <source>
        <dbReference type="EMBL" id="QZP39690.1"/>
    </source>
</evidence>
<evidence type="ECO:0008006" key="4">
    <source>
        <dbReference type="Google" id="ProtNLM"/>
    </source>
</evidence>
<geneLocation type="plasmid" evidence="2 3">
    <name>unnamed2</name>
</geneLocation>
<dbReference type="InterPro" id="IPR011050">
    <property type="entry name" value="Pectin_lyase_fold/virulence"/>
</dbReference>
<organism evidence="2 3">
    <name type="scientific">Halobaculum magnesiiphilum</name>
    <dbReference type="NCBI Taxonomy" id="1017351"/>
    <lineage>
        <taxon>Archaea</taxon>
        <taxon>Methanobacteriati</taxon>
        <taxon>Methanobacteriota</taxon>
        <taxon>Stenosarchaea group</taxon>
        <taxon>Halobacteria</taxon>
        <taxon>Halobacteriales</taxon>
        <taxon>Haloferacaceae</taxon>
        <taxon>Halobaculum</taxon>
    </lineage>
</organism>
<feature type="compositionally biased region" description="Polar residues" evidence="1">
    <location>
        <begin position="575"/>
        <end position="592"/>
    </location>
</feature>
<feature type="compositionally biased region" description="Basic and acidic residues" evidence="1">
    <location>
        <begin position="1"/>
        <end position="22"/>
    </location>
</feature>
<feature type="compositionally biased region" description="Acidic residues" evidence="1">
    <location>
        <begin position="537"/>
        <end position="564"/>
    </location>
</feature>
<dbReference type="SUPFAM" id="SSF51126">
    <property type="entry name" value="Pectin lyase-like"/>
    <property type="match status" value="1"/>
</dbReference>
<dbReference type="RefSeq" id="WP_222609439.1">
    <property type="nucleotide sequence ID" value="NZ_CP081960.1"/>
</dbReference>
<dbReference type="KEGG" id="hmp:K6T50_17055"/>
<keyword evidence="3" id="KW-1185">Reference proteome</keyword>
<feature type="region of interest" description="Disordered" evidence="1">
    <location>
        <begin position="474"/>
        <end position="592"/>
    </location>
</feature>
<accession>A0A8T8WIN5</accession>
<protein>
    <recommendedName>
        <fullName evidence="4">Right handed beta helix region</fullName>
    </recommendedName>
</protein>
<dbReference type="GeneID" id="67179887"/>
<evidence type="ECO:0000313" key="3">
    <source>
        <dbReference type="Proteomes" id="UP000826254"/>
    </source>
</evidence>
<proteinExistence type="predicted"/>
<dbReference type="PROSITE" id="PS51318">
    <property type="entry name" value="TAT"/>
    <property type="match status" value="1"/>
</dbReference>
<feature type="compositionally biased region" description="Acidic residues" evidence="1">
    <location>
        <begin position="483"/>
        <end position="503"/>
    </location>
</feature>
<feature type="region of interest" description="Disordered" evidence="1">
    <location>
        <begin position="1"/>
        <end position="27"/>
    </location>
</feature>
<feature type="compositionally biased region" description="Acidic residues" evidence="1">
    <location>
        <begin position="512"/>
        <end position="528"/>
    </location>
</feature>
<evidence type="ECO:0000256" key="1">
    <source>
        <dbReference type="SAM" id="MobiDB-lite"/>
    </source>
</evidence>
<keyword evidence="2" id="KW-0614">Plasmid</keyword>
<dbReference type="AlphaFoldDB" id="A0A8T8WIN5"/>
<dbReference type="EMBL" id="CP081960">
    <property type="protein sequence ID" value="QZP39690.1"/>
    <property type="molecule type" value="Genomic_DNA"/>
</dbReference>
<dbReference type="Proteomes" id="UP000826254">
    <property type="component" value="Plasmid unnamed2"/>
</dbReference>
<gene>
    <name evidence="2" type="ORF">K6T50_17055</name>
</gene>
<dbReference type="InterPro" id="IPR006311">
    <property type="entry name" value="TAT_signal"/>
</dbReference>
<name>A0A8T8WIN5_9EURY</name>
<reference evidence="2 3" key="1">
    <citation type="journal article" date="2021" name="Int. J. Syst. Evol. Microbiol.">
        <title>Halobaculum halophilum sp. nov. and Halobaculum salinum sp. nov., isolated from salt lake and saline soil.</title>
        <authorList>
            <person name="Cui H.L."/>
            <person name="Shi X.W."/>
            <person name="Yin X.M."/>
            <person name="Yang X.Y."/>
            <person name="Hou J."/>
            <person name="Zhu L."/>
        </authorList>
    </citation>
    <scope>NUCLEOTIDE SEQUENCE [LARGE SCALE GENOMIC DNA]</scope>
    <source>
        <strain evidence="2 3">NBRC 109044</strain>
    </source>
</reference>
<sequence>MADSHTGDADEKESTTEQKSEDTASASRRTLLKGIGAFATVGGAGALASEAATAAGDFGEYSSPSGEVRIPAGEYTWNDDDLDIGSGDALIGEGNPGDVVVNLEGGTMDGWIEGRLENIVVRGRNNEARAGLYVVSGCEIDGFHWPEGGNQSRDRAMYNPEGGERAVVRNSSWAWMGNNGAYTDKLPMTFENCVAANSNISNIRIGHRRGTDVNETTYVRNCLIAVTDPVRTDDTNVRNGRGLRMRHPGNFVVENCYFVAMDVDGVGNPIVAHDGAAGSTLTVRNCHFYNDSSGDIIRDKTGGDIDVTVENCTFQGSGSDGIEPDYDGNGIVAGSPEFPLPSDITGYAVSDEIEGIEPGVGPWGDGSVPVEPDPAEYDHTLVLHADADNPQTDSATPGDFDMDIVVTGEATYGDEAEPGSDTITTTSDGNTLIEVQDLQPDELDSFRFNGEVVDYVVDDGYEYSVSLNGTTTTFEELVNGEVPTDDGSGDDSSGDGSTDDGSTDDGGSNDGSTDDGSTDDGSTDDGSTDDGGSNDGSTDDGSTDDGSTDDGSTDDGSTDDGSTDDGDRTYDDDLSNQVVVNGADNGSPTNYTFTVSGEVVRDTEASSKTEDGTDWDRVEDFARDGKVIGVVGSGVDAYRFSGTLTGVTVDGEADLTIERGA</sequence>